<dbReference type="AlphaFoldDB" id="A0A3G1L299"/>
<name>A0A3G1L299_FORW1</name>
<evidence type="ECO:0000256" key="1">
    <source>
        <dbReference type="SAM" id="Coils"/>
    </source>
</evidence>
<dbReference type="PANTHER" id="PTHR40446">
    <property type="entry name" value="N-ACETYLGLUCOSAMINE-1-PHOSPHODIESTER ALPHA-N-ACETYLGLUCOSAMINIDASE"/>
    <property type="match status" value="1"/>
</dbReference>
<dbReference type="InterPro" id="IPR018711">
    <property type="entry name" value="NAGPA"/>
</dbReference>
<evidence type="ECO:0000313" key="3">
    <source>
        <dbReference type="EMBL" id="ATW28781.1"/>
    </source>
</evidence>
<feature type="domain" description="Phosphodiester glycosidase" evidence="2">
    <location>
        <begin position="166"/>
        <end position="346"/>
    </location>
</feature>
<accession>A0A3G1L299</accession>
<evidence type="ECO:0000259" key="2">
    <source>
        <dbReference type="Pfam" id="PF09992"/>
    </source>
</evidence>
<dbReference type="PANTHER" id="PTHR40446:SF2">
    <property type="entry name" value="N-ACETYLGLUCOSAMINE-1-PHOSPHODIESTER ALPHA-N-ACETYLGLUCOSAMINIDASE"/>
    <property type="match status" value="1"/>
</dbReference>
<dbReference type="EMBL" id="CP017634">
    <property type="protein sequence ID" value="ATW28781.1"/>
    <property type="molecule type" value="Genomic_DNA"/>
</dbReference>
<dbReference type="KEGG" id="fwa:DCMF_20830"/>
<dbReference type="Pfam" id="PF09992">
    <property type="entry name" value="NAGPA"/>
    <property type="match status" value="1"/>
</dbReference>
<sequence>MFFFFTLAPLLGIIIGFSLCFGKITYTDCRPLSVDTTNSHLTLDRLLGTFDALKTANKSLQDSLKEEEAFFQKQQELLKELSQKSRDQQLKSEKVYEEMIVSRLGKPIKKLSTQNTEILLFELKKEDLRGYMAKVRLKNPRSLRIALAPAEKESGETTSAAVKRLGAVFGVNGGGFAKSTKNGTMRLVPMGNTMIKGELVGDFVPSYSDLSFAGFTKEGKLVGGVYDKEEDLKKTDAWQGVSFVPVLIKNWQPVEIPKKWARQRQPRTVLGQYPNGDLFFIVVDGRRSNWSKGISLEEMQVTLMRLGVMEAFNLDGGGSSSFVFQGKVMNKPSDGKERSVATNIVVLP</sequence>
<reference evidence="3 4" key="1">
    <citation type="submission" date="2016-10" db="EMBL/GenBank/DDBJ databases">
        <title>Complete Genome Sequence of Peptococcaceae strain DCMF.</title>
        <authorList>
            <person name="Edwards R.J."/>
            <person name="Holland S.I."/>
            <person name="Deshpande N.P."/>
            <person name="Wong Y.K."/>
            <person name="Ertan H."/>
            <person name="Manefield M."/>
            <person name="Russell T.L."/>
            <person name="Lee M.J."/>
        </authorList>
    </citation>
    <scope>NUCLEOTIDE SEQUENCE [LARGE SCALE GENOMIC DNA]</scope>
    <source>
        <strain evidence="3 4">DCMF</strain>
    </source>
</reference>
<keyword evidence="4" id="KW-1185">Reference proteome</keyword>
<gene>
    <name evidence="3" type="ORF">DCMF_20830</name>
</gene>
<feature type="coiled-coil region" evidence="1">
    <location>
        <begin position="64"/>
        <end position="91"/>
    </location>
</feature>
<protein>
    <recommendedName>
        <fullName evidence="2">Phosphodiester glycosidase domain-containing protein</fullName>
    </recommendedName>
</protein>
<dbReference type="Proteomes" id="UP000323521">
    <property type="component" value="Chromosome"/>
</dbReference>
<keyword evidence="1" id="KW-0175">Coiled coil</keyword>
<evidence type="ECO:0000313" key="4">
    <source>
        <dbReference type="Proteomes" id="UP000323521"/>
    </source>
</evidence>
<proteinExistence type="predicted"/>
<organism evidence="3 4">
    <name type="scientific">Formimonas warabiya</name>
    <dbReference type="NCBI Taxonomy" id="1761012"/>
    <lineage>
        <taxon>Bacteria</taxon>
        <taxon>Bacillati</taxon>
        <taxon>Bacillota</taxon>
        <taxon>Clostridia</taxon>
        <taxon>Eubacteriales</taxon>
        <taxon>Peptococcaceae</taxon>
        <taxon>Candidatus Formimonas</taxon>
    </lineage>
</organism>